<feature type="domain" description="Enoyl reductase (ER)" evidence="1">
    <location>
        <begin position="18"/>
        <end position="330"/>
    </location>
</feature>
<dbReference type="PANTHER" id="PTHR43482">
    <property type="entry name" value="PROTEIN AST1-RELATED"/>
    <property type="match status" value="1"/>
</dbReference>
<dbReference type="CDD" id="cd08271">
    <property type="entry name" value="MDR5"/>
    <property type="match status" value="1"/>
</dbReference>
<reference evidence="3" key="1">
    <citation type="submission" date="2017-04" db="EMBL/GenBank/DDBJ databases">
        <authorList>
            <person name="Varghese N."/>
            <person name="Submissions S."/>
        </authorList>
    </citation>
    <scope>NUCLEOTIDE SEQUENCE [LARGE SCALE GENOMIC DNA]</scope>
    <source>
        <strain evidence="3">Ballard 720</strain>
    </source>
</reference>
<name>A0A1X7H819_TRICW</name>
<sequence length="341" mass="36283">MQDEVSMPRTWQAWTWTGQPDPLALALQTVPAATPGSGQVLVRNAVIGLNPVDWKVLGGDLVDWQPGKVPGVDGAGEVVAVGSDIPNDWLGKRVAYHTSLASPGSFAEYTAVDARALLTIPSAVDFDTAASVPCPALTAWLALDKLPPRRHARVLVSGAGGAVGLYSVQLAAMQGFEVSVMCHPRHGDRLRALGASECFEGPLDSNSEWPRTQANRFFAIVDAVDAAHAARLSPALSANGHLVCIQGRVEGWPSPPFGRTMSLHEVALGAMHQHGSNSDWARLVDAGNRILQLIADGRMKSEPLLTGRFDALPERLDALRHRSVSGKSIVAVSSFHRAVSL</sequence>
<evidence type="ECO:0000313" key="3">
    <source>
        <dbReference type="Proteomes" id="UP000192911"/>
    </source>
</evidence>
<dbReference type="InterPro" id="IPR013154">
    <property type="entry name" value="ADH-like_N"/>
</dbReference>
<dbReference type="SMART" id="SM00829">
    <property type="entry name" value="PKS_ER"/>
    <property type="match status" value="1"/>
</dbReference>
<dbReference type="AlphaFoldDB" id="A0A1X7H819"/>
<dbReference type="InterPro" id="IPR020843">
    <property type="entry name" value="ER"/>
</dbReference>
<keyword evidence="3" id="KW-1185">Reference proteome</keyword>
<dbReference type="InterPro" id="IPR036291">
    <property type="entry name" value="NAD(P)-bd_dom_sf"/>
</dbReference>
<dbReference type="EMBL" id="FXAH01000023">
    <property type="protein sequence ID" value="SMF81150.1"/>
    <property type="molecule type" value="Genomic_DNA"/>
</dbReference>
<protein>
    <submittedName>
        <fullName evidence="2">NADPH:quinone reductase</fullName>
    </submittedName>
</protein>
<dbReference type="Gene3D" id="3.40.50.720">
    <property type="entry name" value="NAD(P)-binding Rossmann-like Domain"/>
    <property type="match status" value="1"/>
</dbReference>
<dbReference type="InterPro" id="IPR011032">
    <property type="entry name" value="GroES-like_sf"/>
</dbReference>
<dbReference type="STRING" id="28094.SAMN06295900_12339"/>
<gene>
    <name evidence="2" type="ORF">SAMN06295900_12339</name>
</gene>
<organism evidence="2 3">
    <name type="scientific">Trinickia caryophylli</name>
    <name type="common">Paraburkholderia caryophylli</name>
    <dbReference type="NCBI Taxonomy" id="28094"/>
    <lineage>
        <taxon>Bacteria</taxon>
        <taxon>Pseudomonadati</taxon>
        <taxon>Pseudomonadota</taxon>
        <taxon>Betaproteobacteria</taxon>
        <taxon>Burkholderiales</taxon>
        <taxon>Burkholderiaceae</taxon>
        <taxon>Trinickia</taxon>
    </lineage>
</organism>
<dbReference type="PANTHER" id="PTHR43482:SF1">
    <property type="entry name" value="PROTEIN AST1-RELATED"/>
    <property type="match status" value="1"/>
</dbReference>
<dbReference type="Gene3D" id="3.90.180.10">
    <property type="entry name" value="Medium-chain alcohol dehydrogenases, catalytic domain"/>
    <property type="match status" value="1"/>
</dbReference>
<evidence type="ECO:0000259" key="1">
    <source>
        <dbReference type="SMART" id="SM00829"/>
    </source>
</evidence>
<dbReference type="Pfam" id="PF08240">
    <property type="entry name" value="ADH_N"/>
    <property type="match status" value="1"/>
</dbReference>
<proteinExistence type="predicted"/>
<dbReference type="RefSeq" id="WP_085230708.1">
    <property type="nucleotide sequence ID" value="NZ_BSQD01000020.1"/>
</dbReference>
<dbReference type="OrthoDB" id="9771084at2"/>
<dbReference type="SUPFAM" id="SSF51735">
    <property type="entry name" value="NAD(P)-binding Rossmann-fold domains"/>
    <property type="match status" value="1"/>
</dbReference>
<dbReference type="InterPro" id="IPR052585">
    <property type="entry name" value="Lipid_raft_assoc_Zn_ADH"/>
</dbReference>
<dbReference type="GeneID" id="95553071"/>
<dbReference type="SUPFAM" id="SSF50129">
    <property type="entry name" value="GroES-like"/>
    <property type="match status" value="1"/>
</dbReference>
<dbReference type="Proteomes" id="UP000192911">
    <property type="component" value="Unassembled WGS sequence"/>
</dbReference>
<evidence type="ECO:0000313" key="2">
    <source>
        <dbReference type="EMBL" id="SMF81150.1"/>
    </source>
</evidence>
<dbReference type="GO" id="GO:0016491">
    <property type="term" value="F:oxidoreductase activity"/>
    <property type="evidence" value="ECO:0007669"/>
    <property type="project" value="InterPro"/>
</dbReference>
<accession>A0A1X7H819</accession>